<comment type="similarity">
    <text evidence="1">Belongs to the beta type-B retroviral polymerase family. HERV class-II K(HML-2) pol subfamily.</text>
</comment>
<dbReference type="InterPro" id="IPR050951">
    <property type="entry name" value="Retrovirus_Pol_polyprotein"/>
</dbReference>
<dbReference type="EC" id="3.1.26.4" evidence="2"/>
<protein>
    <recommendedName>
        <fullName evidence="2">ribonuclease H</fullName>
        <ecNumber evidence="2">3.1.26.4</ecNumber>
    </recommendedName>
</protein>
<reference evidence="11" key="1">
    <citation type="submission" date="2025-08" db="UniProtKB">
        <authorList>
            <consortium name="Ensembl"/>
        </authorList>
    </citation>
    <scope>IDENTIFICATION</scope>
</reference>
<evidence type="ECO:0000256" key="7">
    <source>
        <dbReference type="ARBA" id="ARBA00022759"/>
    </source>
</evidence>
<keyword evidence="5" id="KW-0548">Nucleotidyltransferase</keyword>
<evidence type="ECO:0000259" key="10">
    <source>
        <dbReference type="PROSITE" id="PS50878"/>
    </source>
</evidence>
<evidence type="ECO:0000256" key="4">
    <source>
        <dbReference type="ARBA" id="ARBA00022679"/>
    </source>
</evidence>
<evidence type="ECO:0000256" key="3">
    <source>
        <dbReference type="ARBA" id="ARBA00022670"/>
    </source>
</evidence>
<sequence length="412" mass="47011">MAIGKVKWRCEVLGQSVDLTLFILQDADLTVPIILGMDFLLKTGMKLDFQKAQYSLPTAEGAIKENYFPFLQVDIHPTMHFYLAIFTPTCSDETRQYIQQLTLAADTDPQTRTELERMMLNWSTVCTQEIGWTNLVKHRIITNDEQPVRRRAYRVSIEKQQFIETQIQDLLNKGIIRPSTSPWASPVVVVQKKDGESRFCVDYRGMNAKTHLDAYPMPQIQDILESLNGATIFSTLDLKSGYWQLEMEADSIQKTAFVTSTGLYEFVCLPFGLKNAAASFQRLMEHVLREVKGKCCMVYIDNIVVYSKTVTEELQHLQQVFTCLHKAGLTLNLKKCNFIQRSLAFLGHIVSDEGVKTDPSKVAAVNSFPKPQSIRDVKRFLGLAGWYHRFISHFSEKAAPLHALKQKNSTWI</sequence>
<dbReference type="Proteomes" id="UP000694700">
    <property type="component" value="Unplaced"/>
</dbReference>
<keyword evidence="3" id="KW-0645">Protease</keyword>
<dbReference type="PANTHER" id="PTHR37984">
    <property type="entry name" value="PROTEIN CBG26694"/>
    <property type="match status" value="1"/>
</dbReference>
<evidence type="ECO:0000256" key="8">
    <source>
        <dbReference type="ARBA" id="ARBA00022801"/>
    </source>
</evidence>
<name>A0A8C1SIW7_CYPCA</name>
<evidence type="ECO:0000256" key="6">
    <source>
        <dbReference type="ARBA" id="ARBA00022722"/>
    </source>
</evidence>
<keyword evidence="4" id="KW-0808">Transferase</keyword>
<keyword evidence="9" id="KW-0695">RNA-directed DNA polymerase</keyword>
<accession>A0A8C1SIW7</accession>
<keyword evidence="8" id="KW-0378">Hydrolase</keyword>
<dbReference type="Pfam" id="PF00078">
    <property type="entry name" value="RVT_1"/>
    <property type="match status" value="1"/>
</dbReference>
<dbReference type="Gene3D" id="3.30.70.270">
    <property type="match status" value="2"/>
</dbReference>
<feature type="domain" description="Reverse transcriptase" evidence="10">
    <location>
        <begin position="171"/>
        <end position="350"/>
    </location>
</feature>
<dbReference type="InterPro" id="IPR043502">
    <property type="entry name" value="DNA/RNA_pol_sf"/>
</dbReference>
<dbReference type="InterPro" id="IPR043128">
    <property type="entry name" value="Rev_trsase/Diguanyl_cyclase"/>
</dbReference>
<evidence type="ECO:0000313" key="11">
    <source>
        <dbReference type="Ensembl" id="ENSCCRP00015007695.1"/>
    </source>
</evidence>
<dbReference type="GO" id="GO:0008233">
    <property type="term" value="F:peptidase activity"/>
    <property type="evidence" value="ECO:0007669"/>
    <property type="project" value="UniProtKB-KW"/>
</dbReference>
<evidence type="ECO:0000256" key="1">
    <source>
        <dbReference type="ARBA" id="ARBA00010879"/>
    </source>
</evidence>
<dbReference type="GO" id="GO:0006508">
    <property type="term" value="P:proteolysis"/>
    <property type="evidence" value="ECO:0007669"/>
    <property type="project" value="UniProtKB-KW"/>
</dbReference>
<dbReference type="SUPFAM" id="SSF56672">
    <property type="entry name" value="DNA/RNA polymerases"/>
    <property type="match status" value="1"/>
</dbReference>
<evidence type="ECO:0000313" key="12">
    <source>
        <dbReference type="Proteomes" id="UP000694700"/>
    </source>
</evidence>
<dbReference type="PROSITE" id="PS50878">
    <property type="entry name" value="RT_POL"/>
    <property type="match status" value="1"/>
</dbReference>
<evidence type="ECO:0000256" key="9">
    <source>
        <dbReference type="ARBA" id="ARBA00022918"/>
    </source>
</evidence>
<dbReference type="Gene3D" id="3.10.10.10">
    <property type="entry name" value="HIV Type 1 Reverse Transcriptase, subunit A, domain 1"/>
    <property type="match status" value="1"/>
</dbReference>
<dbReference type="InterPro" id="IPR000477">
    <property type="entry name" value="RT_dom"/>
</dbReference>
<dbReference type="Ensembl" id="ENSCCRT00015008017.1">
    <property type="protein sequence ID" value="ENSCCRP00015007695.1"/>
    <property type="gene ID" value="ENSCCRG00015003860.1"/>
</dbReference>
<organism evidence="11 12">
    <name type="scientific">Cyprinus carpio</name>
    <name type="common">Common carp</name>
    <dbReference type="NCBI Taxonomy" id="7962"/>
    <lineage>
        <taxon>Eukaryota</taxon>
        <taxon>Metazoa</taxon>
        <taxon>Chordata</taxon>
        <taxon>Craniata</taxon>
        <taxon>Vertebrata</taxon>
        <taxon>Euteleostomi</taxon>
        <taxon>Actinopterygii</taxon>
        <taxon>Neopterygii</taxon>
        <taxon>Teleostei</taxon>
        <taxon>Ostariophysi</taxon>
        <taxon>Cypriniformes</taxon>
        <taxon>Cyprinidae</taxon>
        <taxon>Cyprininae</taxon>
        <taxon>Cyprinus</taxon>
    </lineage>
</organism>
<evidence type="ECO:0000256" key="5">
    <source>
        <dbReference type="ARBA" id="ARBA00022695"/>
    </source>
</evidence>
<evidence type="ECO:0000256" key="2">
    <source>
        <dbReference type="ARBA" id="ARBA00012180"/>
    </source>
</evidence>
<dbReference type="AlphaFoldDB" id="A0A8C1SIW7"/>
<dbReference type="GO" id="GO:0003964">
    <property type="term" value="F:RNA-directed DNA polymerase activity"/>
    <property type="evidence" value="ECO:0007669"/>
    <property type="project" value="UniProtKB-KW"/>
</dbReference>
<keyword evidence="6" id="KW-0540">Nuclease</keyword>
<dbReference type="CDD" id="cd01647">
    <property type="entry name" value="RT_LTR"/>
    <property type="match status" value="1"/>
</dbReference>
<dbReference type="GO" id="GO:0004523">
    <property type="term" value="F:RNA-DNA hybrid ribonuclease activity"/>
    <property type="evidence" value="ECO:0007669"/>
    <property type="project" value="UniProtKB-EC"/>
</dbReference>
<dbReference type="FunFam" id="3.10.10.10:FF:000007">
    <property type="entry name" value="Retrovirus-related Pol polyprotein from transposon 17.6-like Protein"/>
    <property type="match status" value="1"/>
</dbReference>
<proteinExistence type="inferred from homology"/>
<dbReference type="PANTHER" id="PTHR37984:SF5">
    <property type="entry name" value="PROTEIN NYNRIN-LIKE"/>
    <property type="match status" value="1"/>
</dbReference>
<keyword evidence="7" id="KW-0255">Endonuclease</keyword>